<feature type="domain" description="G-protein coupled receptors family 3 profile" evidence="11">
    <location>
        <begin position="452"/>
        <end position="716"/>
    </location>
</feature>
<name>B3S5Z7_TRIAD</name>
<dbReference type="SUPFAM" id="SSF57184">
    <property type="entry name" value="Growth factor receptor domain"/>
    <property type="match status" value="1"/>
</dbReference>
<dbReference type="EMBL" id="DS985251">
    <property type="protein sequence ID" value="EDV22003.1"/>
    <property type="molecule type" value="Genomic_DNA"/>
</dbReference>
<dbReference type="InterPro" id="IPR050726">
    <property type="entry name" value="mGluR"/>
</dbReference>
<keyword evidence="6 10" id="KW-0472">Membrane</keyword>
<dbReference type="Gene3D" id="3.40.50.2300">
    <property type="match status" value="2"/>
</dbReference>
<dbReference type="GO" id="GO:0007216">
    <property type="term" value="P:G protein-coupled glutamate receptor signaling pathway"/>
    <property type="evidence" value="ECO:0000318"/>
    <property type="project" value="GO_Central"/>
</dbReference>
<evidence type="ECO:0000256" key="9">
    <source>
        <dbReference type="ARBA" id="ARBA00023224"/>
    </source>
</evidence>
<evidence type="ECO:0000256" key="1">
    <source>
        <dbReference type="ARBA" id="ARBA00004651"/>
    </source>
</evidence>
<dbReference type="InterPro" id="IPR011500">
    <property type="entry name" value="GPCR_3_9-Cys_dom"/>
</dbReference>
<dbReference type="InterPro" id="IPR000337">
    <property type="entry name" value="GPCR_3"/>
</dbReference>
<dbReference type="RefSeq" id="XP_002115640.1">
    <property type="nucleotide sequence ID" value="XM_002115604.1"/>
</dbReference>
<dbReference type="FunFam" id="2.10.50.30:FF:000005">
    <property type="entry name" value="Metabotropic glutamate receptor"/>
    <property type="match status" value="1"/>
</dbReference>
<comment type="subcellular location">
    <subcellularLocation>
        <location evidence="1">Cell membrane</location>
        <topology evidence="1">Multi-pass membrane protein</topology>
    </subcellularLocation>
</comment>
<evidence type="ECO:0000256" key="7">
    <source>
        <dbReference type="ARBA" id="ARBA00023170"/>
    </source>
</evidence>
<protein>
    <recommendedName>
        <fullName evidence="11">G-protein coupled receptors family 3 profile domain-containing protein</fullName>
    </recommendedName>
</protein>
<dbReference type="InterPro" id="IPR038550">
    <property type="entry name" value="GPCR_3_9-Cys_sf"/>
</dbReference>
<dbReference type="InParanoid" id="B3S5Z7"/>
<dbReference type="PRINTS" id="PR00248">
    <property type="entry name" value="GPCRMGR"/>
</dbReference>
<reference evidence="12 13" key="1">
    <citation type="journal article" date="2008" name="Nature">
        <title>The Trichoplax genome and the nature of placozoans.</title>
        <authorList>
            <person name="Srivastava M."/>
            <person name="Begovic E."/>
            <person name="Chapman J."/>
            <person name="Putnam N.H."/>
            <person name="Hellsten U."/>
            <person name="Kawashima T."/>
            <person name="Kuo A."/>
            <person name="Mitros T."/>
            <person name="Salamov A."/>
            <person name="Carpenter M.L."/>
            <person name="Signorovitch A.Y."/>
            <person name="Moreno M.A."/>
            <person name="Kamm K."/>
            <person name="Grimwood J."/>
            <person name="Schmutz J."/>
            <person name="Shapiro H."/>
            <person name="Grigoriev I.V."/>
            <person name="Buss L.W."/>
            <person name="Schierwater B."/>
            <person name="Dellaporta S.L."/>
            <person name="Rokhsar D.S."/>
        </authorList>
    </citation>
    <scope>NUCLEOTIDE SEQUENCE [LARGE SCALE GENOMIC DNA]</scope>
    <source>
        <strain evidence="12 13">Grell-BS-1999</strain>
    </source>
</reference>
<dbReference type="InterPro" id="IPR028082">
    <property type="entry name" value="Peripla_BP_I"/>
</dbReference>
<dbReference type="InterPro" id="IPR017978">
    <property type="entry name" value="GPCR_3_C"/>
</dbReference>
<dbReference type="PANTHER" id="PTHR24060">
    <property type="entry name" value="METABOTROPIC GLUTAMATE RECEPTOR"/>
    <property type="match status" value="1"/>
</dbReference>
<evidence type="ECO:0000256" key="2">
    <source>
        <dbReference type="ARBA" id="ARBA00022475"/>
    </source>
</evidence>
<keyword evidence="8" id="KW-0325">Glycoprotein</keyword>
<dbReference type="PROSITE" id="PS50259">
    <property type="entry name" value="G_PROTEIN_RECEP_F3_4"/>
    <property type="match status" value="1"/>
</dbReference>
<keyword evidence="9" id="KW-0807">Transducer</keyword>
<sequence length="746" mass="84161">MSNHSYIIGVIGDESDDVTVATAAYTGSLRVCQISYFSFDYTLSLRRYFPFFYRTSPPASFQATAIMELLTRFNWNLVSFVFAGNTAIDLISKFIYFAGPSYNICYSYLGKINDNYTKSELVDVVLNLKNQSSRVIVLIGVERVVYSFFKVAEALNLTGMTFVGSYTWLTSSLMYNIRADVIGGSIGFKFKGRSLDRYHSYLKNLNLCNNGDNPWFMDVLKTQLSKAGYNISTVLKECTIEQLQLSFLNSIHSPSYISIFVMDAVLALANAFHNAIGCNSTSCPPLNDIDLNKLRLNDFLNRIQFPGVSSNNFQFDFEGSPIMKLDIVNLQRETNYENRTVRPVMIGYWDREAGVVINESLIDWDNNSVGNNAPNSRCSSPCLPGTYWYHDNSIDKRYRPCCWKCKVCPKQSITNTTNQYSCIQCSNETKSNANRTACIPLKVVTIRWDDTISIVFYIVASLYLIVLLWIWSVMIRKRDTPVVKGSNFTLVNILLFFISLCVPAGGLFLRPPSMIVCHARVILVTLMDIGILATILCKTNQISVIFQNAINQDSKTAPLRKTSVQILFIFLIVFINIGIVVCLMLIYPIKVTKNVRIEGYLTIICFEESSYPSIYQLVSSGILGLLCVYLAFKARSLPDNFNESRYIYLSSILLLALEFISSPALFLLYGMVRDYLLSLFMLTFGLSPLLCFFIPKIYVIYFRPDLNTKAGIKSSITQFTFSNLSGHTKCGQSYKSSDSSATITSS</sequence>
<keyword evidence="2" id="KW-1003">Cell membrane</keyword>
<dbReference type="Gene3D" id="2.10.50.30">
    <property type="entry name" value="GPCR, family 3, nine cysteines domain"/>
    <property type="match status" value="1"/>
</dbReference>
<evidence type="ECO:0000256" key="8">
    <source>
        <dbReference type="ARBA" id="ARBA00023180"/>
    </source>
</evidence>
<dbReference type="AlphaFoldDB" id="B3S5Z7"/>
<dbReference type="Proteomes" id="UP000009022">
    <property type="component" value="Unassembled WGS sequence"/>
</dbReference>
<feature type="transmembrane region" description="Helical" evidence="10">
    <location>
        <begin position="675"/>
        <end position="694"/>
    </location>
</feature>
<dbReference type="Pfam" id="PF00003">
    <property type="entry name" value="7tm_3"/>
    <property type="match status" value="1"/>
</dbReference>
<feature type="transmembrane region" description="Helical" evidence="10">
    <location>
        <begin position="521"/>
        <end position="546"/>
    </location>
</feature>
<keyword evidence="7" id="KW-0675">Receptor</keyword>
<dbReference type="InterPro" id="IPR001828">
    <property type="entry name" value="ANF_lig-bd_rcpt"/>
</dbReference>
<evidence type="ECO:0000256" key="5">
    <source>
        <dbReference type="ARBA" id="ARBA00023040"/>
    </source>
</evidence>
<evidence type="ECO:0000256" key="6">
    <source>
        <dbReference type="ARBA" id="ARBA00023136"/>
    </source>
</evidence>
<dbReference type="SUPFAM" id="SSF53822">
    <property type="entry name" value="Periplasmic binding protein-like I"/>
    <property type="match status" value="1"/>
</dbReference>
<evidence type="ECO:0000313" key="12">
    <source>
        <dbReference type="EMBL" id="EDV22003.1"/>
    </source>
</evidence>
<evidence type="ECO:0000256" key="10">
    <source>
        <dbReference type="SAM" id="Phobius"/>
    </source>
</evidence>
<evidence type="ECO:0000256" key="3">
    <source>
        <dbReference type="ARBA" id="ARBA00022692"/>
    </source>
</evidence>
<accession>B3S5Z7</accession>
<dbReference type="PhylomeDB" id="B3S5Z7"/>
<evidence type="ECO:0000256" key="4">
    <source>
        <dbReference type="ARBA" id="ARBA00022989"/>
    </source>
</evidence>
<keyword evidence="5" id="KW-0297">G-protein coupled receptor</keyword>
<evidence type="ECO:0000313" key="13">
    <source>
        <dbReference type="Proteomes" id="UP000009022"/>
    </source>
</evidence>
<dbReference type="GO" id="GO:0001640">
    <property type="term" value="F:adenylate cyclase inhibiting G protein-coupled glutamate receptor activity"/>
    <property type="evidence" value="ECO:0000318"/>
    <property type="project" value="GO_Central"/>
</dbReference>
<keyword evidence="3 10" id="KW-0812">Transmembrane</keyword>
<keyword evidence="13" id="KW-1185">Reference proteome</keyword>
<dbReference type="GeneID" id="6756851"/>
<dbReference type="KEGG" id="tad:TRIADDRAFT_29631"/>
<gene>
    <name evidence="12" type="ORF">TRIADDRAFT_29631</name>
</gene>
<dbReference type="InterPro" id="IPR009030">
    <property type="entry name" value="Growth_fac_rcpt_cys_sf"/>
</dbReference>
<proteinExistence type="predicted"/>
<evidence type="ECO:0000259" key="11">
    <source>
        <dbReference type="PROSITE" id="PS50259"/>
    </source>
</evidence>
<feature type="transmembrane region" description="Helical" evidence="10">
    <location>
        <begin position="454"/>
        <end position="475"/>
    </location>
</feature>
<dbReference type="Pfam" id="PF01094">
    <property type="entry name" value="ANF_receptor"/>
    <property type="match status" value="1"/>
</dbReference>
<feature type="transmembrane region" description="Helical" evidence="10">
    <location>
        <begin position="566"/>
        <end position="587"/>
    </location>
</feature>
<feature type="transmembrane region" description="Helical" evidence="10">
    <location>
        <begin position="487"/>
        <end position="509"/>
    </location>
</feature>
<organism evidence="12 13">
    <name type="scientific">Trichoplax adhaerens</name>
    <name type="common">Trichoplax reptans</name>
    <dbReference type="NCBI Taxonomy" id="10228"/>
    <lineage>
        <taxon>Eukaryota</taxon>
        <taxon>Metazoa</taxon>
        <taxon>Placozoa</taxon>
        <taxon>Uniplacotomia</taxon>
        <taxon>Trichoplacea</taxon>
        <taxon>Trichoplacidae</taxon>
        <taxon>Trichoplax</taxon>
    </lineage>
</organism>
<dbReference type="eggNOG" id="KOG1056">
    <property type="taxonomic scope" value="Eukaryota"/>
</dbReference>
<dbReference type="GO" id="GO:0051966">
    <property type="term" value="P:regulation of synaptic transmission, glutamatergic"/>
    <property type="evidence" value="ECO:0000318"/>
    <property type="project" value="GO_Central"/>
</dbReference>
<dbReference type="FunFam" id="3.40.50.2300:FF:000281">
    <property type="entry name" value="Metabotropic glutamate receptor 4"/>
    <property type="match status" value="1"/>
</dbReference>
<dbReference type="Pfam" id="PF07562">
    <property type="entry name" value="NCD3G"/>
    <property type="match status" value="1"/>
</dbReference>
<dbReference type="CTD" id="6756851"/>
<dbReference type="OMA" id="AHASWIS"/>
<dbReference type="HOGENOM" id="CLU_005389_1_1_1"/>
<dbReference type="OrthoDB" id="425344at2759"/>
<dbReference type="GO" id="GO:0005886">
    <property type="term" value="C:plasma membrane"/>
    <property type="evidence" value="ECO:0000318"/>
    <property type="project" value="GO_Central"/>
</dbReference>
<dbReference type="CDD" id="cd13953">
    <property type="entry name" value="7tm_classC_mGluR-like"/>
    <property type="match status" value="1"/>
</dbReference>
<keyword evidence="4 10" id="KW-1133">Transmembrane helix</keyword>
<feature type="transmembrane region" description="Helical" evidence="10">
    <location>
        <begin position="646"/>
        <end position="669"/>
    </location>
</feature>
<feature type="transmembrane region" description="Helical" evidence="10">
    <location>
        <begin position="614"/>
        <end position="634"/>
    </location>
</feature>